<dbReference type="Pfam" id="PF03140">
    <property type="entry name" value="DUF247"/>
    <property type="match status" value="1"/>
</dbReference>
<dbReference type="PANTHER" id="PTHR31170:SF17">
    <property type="match status" value="1"/>
</dbReference>
<proteinExistence type="predicted"/>
<sequence>MVFLNWKFVCVSFGSRRSDHIFFRPWKLADVVFDIYLLENQLPFFILEKLFEISSVAANPGNCTIIKLTCGFLLWSWVDWVKEDSWEIINSSGVLDFVDFLRKCLQPTEQHSLAEEEAYLSAPTATELHQSGLKFKRPEESSSLDIRFSNGILEIPQLKKLYDQTEILFRNLQAFEQCHYSFFY</sequence>
<dbReference type="AlphaFoldDB" id="U7E181"/>
<dbReference type="EMBL" id="CM009292">
    <property type="protein sequence ID" value="PNT46721.1"/>
    <property type="molecule type" value="Genomic_DNA"/>
</dbReference>
<name>U7E181_POPTR</name>
<keyword evidence="2" id="KW-1185">Reference proteome</keyword>
<reference evidence="1 2" key="1">
    <citation type="journal article" date="2006" name="Science">
        <title>The genome of black cottonwood, Populus trichocarpa (Torr. &amp; Gray).</title>
        <authorList>
            <person name="Tuskan G.A."/>
            <person name="Difazio S."/>
            <person name="Jansson S."/>
            <person name="Bohlmann J."/>
            <person name="Grigoriev I."/>
            <person name="Hellsten U."/>
            <person name="Putnam N."/>
            <person name="Ralph S."/>
            <person name="Rombauts S."/>
            <person name="Salamov A."/>
            <person name="Schein J."/>
            <person name="Sterck L."/>
            <person name="Aerts A."/>
            <person name="Bhalerao R.R."/>
            <person name="Bhalerao R.P."/>
            <person name="Blaudez D."/>
            <person name="Boerjan W."/>
            <person name="Brun A."/>
            <person name="Brunner A."/>
            <person name="Busov V."/>
            <person name="Campbell M."/>
            <person name="Carlson J."/>
            <person name="Chalot M."/>
            <person name="Chapman J."/>
            <person name="Chen G.L."/>
            <person name="Cooper D."/>
            <person name="Coutinho P.M."/>
            <person name="Couturier J."/>
            <person name="Covert S."/>
            <person name="Cronk Q."/>
            <person name="Cunningham R."/>
            <person name="Davis J."/>
            <person name="Degroeve S."/>
            <person name="Dejardin A."/>
            <person name="Depamphilis C."/>
            <person name="Detter J."/>
            <person name="Dirks B."/>
            <person name="Dubchak I."/>
            <person name="Duplessis S."/>
            <person name="Ehlting J."/>
            <person name="Ellis B."/>
            <person name="Gendler K."/>
            <person name="Goodstein D."/>
            <person name="Gribskov M."/>
            <person name="Grimwood J."/>
            <person name="Groover A."/>
            <person name="Gunter L."/>
            <person name="Hamberger B."/>
            <person name="Heinze B."/>
            <person name="Helariutta Y."/>
            <person name="Henrissat B."/>
            <person name="Holligan D."/>
            <person name="Holt R."/>
            <person name="Huang W."/>
            <person name="Islam-Faridi N."/>
            <person name="Jones S."/>
            <person name="Jones-Rhoades M."/>
            <person name="Jorgensen R."/>
            <person name="Joshi C."/>
            <person name="Kangasjarvi J."/>
            <person name="Karlsson J."/>
            <person name="Kelleher C."/>
            <person name="Kirkpatrick R."/>
            <person name="Kirst M."/>
            <person name="Kohler A."/>
            <person name="Kalluri U."/>
            <person name="Larimer F."/>
            <person name="Leebens-Mack J."/>
            <person name="Leple J.C."/>
            <person name="Locascio P."/>
            <person name="Lou Y."/>
            <person name="Lucas S."/>
            <person name="Martin F."/>
            <person name="Montanini B."/>
            <person name="Napoli C."/>
            <person name="Nelson D.R."/>
            <person name="Nelson C."/>
            <person name="Nieminen K."/>
            <person name="Nilsson O."/>
            <person name="Pereda V."/>
            <person name="Peter G."/>
            <person name="Philippe R."/>
            <person name="Pilate G."/>
            <person name="Poliakov A."/>
            <person name="Razumovskaya J."/>
            <person name="Richardson P."/>
            <person name="Rinaldi C."/>
            <person name="Ritland K."/>
            <person name="Rouze P."/>
            <person name="Ryaboy D."/>
            <person name="Schmutz J."/>
            <person name="Schrader J."/>
            <person name="Segerman B."/>
            <person name="Shin H."/>
            <person name="Siddiqui A."/>
            <person name="Sterky F."/>
            <person name="Terry A."/>
            <person name="Tsai C.J."/>
            <person name="Uberbacher E."/>
            <person name="Unneberg P."/>
            <person name="Vahala J."/>
            <person name="Wall K."/>
            <person name="Wessler S."/>
            <person name="Yang G."/>
            <person name="Yin T."/>
            <person name="Douglas C."/>
            <person name="Marra M."/>
            <person name="Sandberg G."/>
            <person name="Van de Peer Y."/>
            <person name="Rokhsar D."/>
        </authorList>
    </citation>
    <scope>NUCLEOTIDE SEQUENCE [LARGE SCALE GENOMIC DNA]</scope>
    <source>
        <strain evidence="2">cv. Nisqually</strain>
    </source>
</reference>
<dbReference type="InterPro" id="IPR004158">
    <property type="entry name" value="DUF247_pln"/>
</dbReference>
<dbReference type="Proteomes" id="UP000006729">
    <property type="component" value="Chromosome 3"/>
</dbReference>
<dbReference type="STRING" id="3694.U7E181"/>
<organism evidence="1 2">
    <name type="scientific">Populus trichocarpa</name>
    <name type="common">Western balsam poplar</name>
    <name type="synonym">Populus balsamifera subsp. trichocarpa</name>
    <dbReference type="NCBI Taxonomy" id="3694"/>
    <lineage>
        <taxon>Eukaryota</taxon>
        <taxon>Viridiplantae</taxon>
        <taxon>Streptophyta</taxon>
        <taxon>Embryophyta</taxon>
        <taxon>Tracheophyta</taxon>
        <taxon>Spermatophyta</taxon>
        <taxon>Magnoliopsida</taxon>
        <taxon>eudicotyledons</taxon>
        <taxon>Gunneridae</taxon>
        <taxon>Pentapetalae</taxon>
        <taxon>rosids</taxon>
        <taxon>fabids</taxon>
        <taxon>Malpighiales</taxon>
        <taxon>Salicaceae</taxon>
        <taxon>Saliceae</taxon>
        <taxon>Populus</taxon>
    </lineage>
</organism>
<protein>
    <submittedName>
        <fullName evidence="1">Uncharacterized protein</fullName>
    </submittedName>
</protein>
<evidence type="ECO:0000313" key="2">
    <source>
        <dbReference type="Proteomes" id="UP000006729"/>
    </source>
</evidence>
<evidence type="ECO:0000313" key="1">
    <source>
        <dbReference type="EMBL" id="PNT46721.1"/>
    </source>
</evidence>
<dbReference type="InParanoid" id="U7E181"/>
<gene>
    <name evidence="1" type="ORF">POPTR_003G208500</name>
</gene>
<dbReference type="PANTHER" id="PTHR31170">
    <property type="entry name" value="BNAC04G53230D PROTEIN"/>
    <property type="match status" value="1"/>
</dbReference>
<accession>U7E181</accession>